<protein>
    <submittedName>
        <fullName evidence="1">Uncharacterized protein</fullName>
    </submittedName>
</protein>
<evidence type="ECO:0000313" key="2">
    <source>
        <dbReference type="Proteomes" id="UP000243535"/>
    </source>
</evidence>
<organism evidence="1 2">
    <name type="scientific">Gulbenkiania indica</name>
    <dbReference type="NCBI Taxonomy" id="375574"/>
    <lineage>
        <taxon>Bacteria</taxon>
        <taxon>Pseudomonadati</taxon>
        <taxon>Pseudomonadota</taxon>
        <taxon>Betaproteobacteria</taxon>
        <taxon>Neisseriales</taxon>
        <taxon>Chromobacteriaceae</taxon>
        <taxon>Gulbenkiania</taxon>
    </lineage>
</organism>
<gene>
    <name evidence="1" type="ORF">Ga0061063_0939</name>
</gene>
<evidence type="ECO:0000313" key="1">
    <source>
        <dbReference type="EMBL" id="CUA82084.1"/>
    </source>
</evidence>
<dbReference type="EMBL" id="CYHA01000002">
    <property type="protein sequence ID" value="CUA82084.1"/>
    <property type="molecule type" value="Genomic_DNA"/>
</dbReference>
<reference evidence="2" key="1">
    <citation type="submission" date="2015-08" db="EMBL/GenBank/DDBJ databases">
        <authorList>
            <person name="Varghese N."/>
        </authorList>
    </citation>
    <scope>NUCLEOTIDE SEQUENCE [LARGE SCALE GENOMIC DNA]</scope>
    <source>
        <strain evidence="2">DSM 17901</strain>
    </source>
</reference>
<proteinExistence type="predicted"/>
<sequence length="269" mass="27370">MGNLIETATWSAGVPYFEADAILTGGPDCPDNIPIQALANRTAFLKKQIDDAVSGALTMMYASKLKTTRTITMTGDGSWVVSFDGSGNVSAAMALAPTGVAAGTYPKVTVDAKGRVTGGAGLAAADIPALDWSKITSGKPTTLAGYGITDLVAVRDSVQSWTRAQRGAVQALTDAATIAVDLSLANNFSVTLAGNRTLGTPTNAAAGQSGIIAVTQDASGSRTLAFGSGWKFAGGTAPALSTTAGAVDYLAYYVESSTRVYVSAVKDVR</sequence>
<dbReference type="AlphaFoldDB" id="A0A0K6GU88"/>
<dbReference type="RefSeq" id="WP_055433457.1">
    <property type="nucleotide sequence ID" value="NZ_CYHA01000002.1"/>
</dbReference>
<name>A0A0K6GU88_9NEIS</name>
<keyword evidence="2" id="KW-1185">Reference proteome</keyword>
<dbReference type="OrthoDB" id="8592525at2"/>
<dbReference type="Proteomes" id="UP000243535">
    <property type="component" value="Unassembled WGS sequence"/>
</dbReference>
<dbReference type="STRING" id="375574.GCA_001418035_00731"/>
<accession>A0A0K6GU88</accession>